<gene>
    <name evidence="3" type="ORF">EV379_3154</name>
</gene>
<dbReference type="GO" id="GO:0004180">
    <property type="term" value="F:carboxypeptidase activity"/>
    <property type="evidence" value="ECO:0007669"/>
    <property type="project" value="UniProtKB-KW"/>
</dbReference>
<dbReference type="EMBL" id="SHLC01000001">
    <property type="protein sequence ID" value="RZU66785.1"/>
    <property type="molecule type" value="Genomic_DNA"/>
</dbReference>
<evidence type="ECO:0000313" key="3">
    <source>
        <dbReference type="EMBL" id="RZU66785.1"/>
    </source>
</evidence>
<dbReference type="SUPFAM" id="SSF55166">
    <property type="entry name" value="Hedgehog/DD-peptidase"/>
    <property type="match status" value="1"/>
</dbReference>
<proteinExistence type="predicted"/>
<dbReference type="InterPro" id="IPR003709">
    <property type="entry name" value="VanY-like_core_dom"/>
</dbReference>
<dbReference type="PANTHER" id="PTHR34385:SF1">
    <property type="entry name" value="PEPTIDOGLYCAN L-ALANYL-D-GLUTAMATE ENDOPEPTIDASE CWLK"/>
    <property type="match status" value="1"/>
</dbReference>
<feature type="domain" description="D-alanyl-D-alanine carboxypeptidase-like core" evidence="2">
    <location>
        <begin position="102"/>
        <end position="220"/>
    </location>
</feature>
<organism evidence="3 4">
    <name type="scientific">Microterricola gilva</name>
    <dbReference type="NCBI Taxonomy" id="393267"/>
    <lineage>
        <taxon>Bacteria</taxon>
        <taxon>Bacillati</taxon>
        <taxon>Actinomycetota</taxon>
        <taxon>Actinomycetes</taxon>
        <taxon>Micrococcales</taxon>
        <taxon>Microbacteriaceae</taxon>
        <taxon>Microterricola</taxon>
    </lineage>
</organism>
<feature type="compositionally biased region" description="Low complexity" evidence="1">
    <location>
        <begin position="46"/>
        <end position="55"/>
    </location>
</feature>
<feature type="compositionally biased region" description="Low complexity" evidence="1">
    <location>
        <begin position="15"/>
        <end position="37"/>
    </location>
</feature>
<accession>A0A4Q8ARP9</accession>
<keyword evidence="3" id="KW-0121">Carboxypeptidase</keyword>
<comment type="caution">
    <text evidence="3">The sequence shown here is derived from an EMBL/GenBank/DDBJ whole genome shotgun (WGS) entry which is preliminary data.</text>
</comment>
<name>A0A4Q8ARP9_9MICO</name>
<dbReference type="AlphaFoldDB" id="A0A4Q8ARP9"/>
<keyword evidence="3" id="KW-0378">Hydrolase</keyword>
<keyword evidence="4" id="KW-1185">Reference proteome</keyword>
<dbReference type="CDD" id="cd14852">
    <property type="entry name" value="LD-carboxypeptidase"/>
    <property type="match status" value="1"/>
</dbReference>
<dbReference type="InterPro" id="IPR009045">
    <property type="entry name" value="Zn_M74/Hedgehog-like"/>
</dbReference>
<evidence type="ECO:0000313" key="4">
    <source>
        <dbReference type="Proteomes" id="UP000291483"/>
    </source>
</evidence>
<dbReference type="Proteomes" id="UP000291483">
    <property type="component" value="Unassembled WGS sequence"/>
</dbReference>
<protein>
    <submittedName>
        <fullName evidence="3">D-alanyl-D-alanine carboxypeptidase</fullName>
    </submittedName>
</protein>
<dbReference type="Pfam" id="PF02557">
    <property type="entry name" value="VanY"/>
    <property type="match status" value="1"/>
</dbReference>
<feature type="region of interest" description="Disordered" evidence="1">
    <location>
        <begin position="15"/>
        <end position="60"/>
    </location>
</feature>
<evidence type="ECO:0000256" key="1">
    <source>
        <dbReference type="SAM" id="MobiDB-lite"/>
    </source>
</evidence>
<dbReference type="InterPro" id="IPR058193">
    <property type="entry name" value="VanY/YodJ_core_dom"/>
</dbReference>
<reference evidence="3 4" key="1">
    <citation type="submission" date="2019-02" db="EMBL/GenBank/DDBJ databases">
        <title>Sequencing the genomes of 1000 actinobacteria strains.</title>
        <authorList>
            <person name="Klenk H.-P."/>
        </authorList>
    </citation>
    <scope>NUCLEOTIDE SEQUENCE [LARGE SCALE GENOMIC DNA]</scope>
    <source>
        <strain evidence="3 4">DSM 18319</strain>
    </source>
</reference>
<dbReference type="GO" id="GO:0006508">
    <property type="term" value="P:proteolysis"/>
    <property type="evidence" value="ECO:0007669"/>
    <property type="project" value="InterPro"/>
</dbReference>
<evidence type="ECO:0000259" key="2">
    <source>
        <dbReference type="Pfam" id="PF02557"/>
    </source>
</evidence>
<dbReference type="PANTHER" id="PTHR34385">
    <property type="entry name" value="D-ALANYL-D-ALANINE CARBOXYPEPTIDASE"/>
    <property type="match status" value="1"/>
</dbReference>
<keyword evidence="3" id="KW-0645">Protease</keyword>
<dbReference type="Gene3D" id="3.30.1380.10">
    <property type="match status" value="1"/>
</dbReference>
<sequence>MVVVIAAIAIGAASSAGTDEAKPTASVTTSPSATPTPEETRPTPEVPAEPTVVPSFDKSARSIDDPNSIWLVVNKLRPLNPADYAPADLVEVPVAHTWTPLMRAEASDAVVALFQAASAEAGLSLASNSAYRSYSTQVDLYAGDDNLTARPGYSEHQTGLTMDIGAASGNCSLRTCFTDTAEGAWLRDNAWRFGYLLRYPADKTAITGYDFEPWHFRYIGVDLATEMHNTGITTLEEFFGLPAAPAYP</sequence>
<dbReference type="InterPro" id="IPR052179">
    <property type="entry name" value="DD-CPase-like"/>
</dbReference>